<dbReference type="HAMAP" id="MF_01384">
    <property type="entry name" value="UreD"/>
    <property type="match status" value="1"/>
</dbReference>
<name>A0A917UGX3_9ACTN</name>
<comment type="function">
    <text evidence="2">Required for maturation of urease via the functional incorporation of the urease nickel metallocenter.</text>
</comment>
<gene>
    <name evidence="2 3" type="primary">ureD</name>
    <name evidence="3" type="ORF">GCM10007977_109670</name>
</gene>
<dbReference type="GO" id="GO:0016151">
    <property type="term" value="F:nickel cation binding"/>
    <property type="evidence" value="ECO:0007669"/>
    <property type="project" value="UniProtKB-UniRule"/>
</dbReference>
<dbReference type="GO" id="GO:0005737">
    <property type="term" value="C:cytoplasm"/>
    <property type="evidence" value="ECO:0007669"/>
    <property type="project" value="UniProtKB-SubCell"/>
</dbReference>
<reference evidence="3" key="2">
    <citation type="submission" date="2020-09" db="EMBL/GenBank/DDBJ databases">
        <authorList>
            <person name="Sun Q."/>
            <person name="Ohkuma M."/>
        </authorList>
    </citation>
    <scope>NUCLEOTIDE SEQUENCE</scope>
    <source>
        <strain evidence="3">JCM 19831</strain>
    </source>
</reference>
<comment type="similarity">
    <text evidence="2">Belongs to the UreD family.</text>
</comment>
<organism evidence="3 4">
    <name type="scientific">Dactylosporangium sucinum</name>
    <dbReference type="NCBI Taxonomy" id="1424081"/>
    <lineage>
        <taxon>Bacteria</taxon>
        <taxon>Bacillati</taxon>
        <taxon>Actinomycetota</taxon>
        <taxon>Actinomycetes</taxon>
        <taxon>Micromonosporales</taxon>
        <taxon>Micromonosporaceae</taxon>
        <taxon>Dactylosporangium</taxon>
    </lineage>
</organism>
<dbReference type="RefSeq" id="WP_190258094.1">
    <property type="nucleotide sequence ID" value="NZ_BMPI01000132.1"/>
</dbReference>
<evidence type="ECO:0000313" key="4">
    <source>
        <dbReference type="Proteomes" id="UP000642070"/>
    </source>
</evidence>
<reference evidence="3" key="1">
    <citation type="journal article" date="2014" name="Int. J. Syst. Evol. Microbiol.">
        <title>Complete genome sequence of Corynebacterium casei LMG S-19264T (=DSM 44701T), isolated from a smear-ripened cheese.</title>
        <authorList>
            <consortium name="US DOE Joint Genome Institute (JGI-PGF)"/>
            <person name="Walter F."/>
            <person name="Albersmeier A."/>
            <person name="Kalinowski J."/>
            <person name="Ruckert C."/>
        </authorList>
    </citation>
    <scope>NUCLEOTIDE SEQUENCE</scope>
    <source>
        <strain evidence="3">JCM 19831</strain>
    </source>
</reference>
<accession>A0A917UGX3</accession>
<comment type="subunit">
    <text evidence="2">UreD, UreF and UreG form a complex that acts as a GTP-hydrolysis-dependent molecular chaperone, activating the urease apoprotein by helping to assemble the nickel containing metallocenter of UreC. The UreE protein probably delivers the nickel.</text>
</comment>
<dbReference type="Proteomes" id="UP000642070">
    <property type="component" value="Unassembled WGS sequence"/>
</dbReference>
<keyword evidence="4" id="KW-1185">Reference proteome</keyword>
<dbReference type="AlphaFoldDB" id="A0A917UGX3"/>
<evidence type="ECO:0000256" key="2">
    <source>
        <dbReference type="HAMAP-Rule" id="MF_01384"/>
    </source>
</evidence>
<dbReference type="EMBL" id="BMPI01000132">
    <property type="protein sequence ID" value="GGM89675.1"/>
    <property type="molecule type" value="Genomic_DNA"/>
</dbReference>
<keyword evidence="1 2" id="KW-0143">Chaperone</keyword>
<protein>
    <recommendedName>
        <fullName evidence="2">Urease accessory protein UreD</fullName>
    </recommendedName>
</protein>
<dbReference type="InterPro" id="IPR002669">
    <property type="entry name" value="UreD"/>
</dbReference>
<evidence type="ECO:0000313" key="3">
    <source>
        <dbReference type="EMBL" id="GGM89675.1"/>
    </source>
</evidence>
<comment type="caution">
    <text evidence="3">The sequence shown here is derived from an EMBL/GenBank/DDBJ whole genome shotgun (WGS) entry which is preliminary data.</text>
</comment>
<proteinExistence type="inferred from homology"/>
<dbReference type="Pfam" id="PF01774">
    <property type="entry name" value="UreD"/>
    <property type="match status" value="1"/>
</dbReference>
<keyword evidence="2" id="KW-0963">Cytoplasm</keyword>
<keyword evidence="2" id="KW-0996">Nickel insertion</keyword>
<sequence>MRAAARVVAQADGPRTALTVLKGEPPLLPRRTGPNEVHFVGGAAGPLGGDELSIEIEVGPGALLVVRTVAASIALPGRGNEWSRLSINASVAGTLLWLPDPLVATARCRHLTESTVDLSGDATLVWREEVVRGRHGEPGGEARLSTTVRRDGRPFHRSDVSLEDNPAVLQHRVYASLLTTRTVDHKLPEIMPLAAGGTLVTVLGQDLTATRAITGLLVTAPQ</sequence>
<evidence type="ECO:0000256" key="1">
    <source>
        <dbReference type="ARBA" id="ARBA00023186"/>
    </source>
</evidence>
<comment type="subcellular location">
    <subcellularLocation>
        <location evidence="2">Cytoplasm</location>
    </subcellularLocation>
</comment>